<dbReference type="SMART" id="SM00132">
    <property type="entry name" value="LIM"/>
    <property type="match status" value="1"/>
</dbReference>
<feature type="repeat" description="Xin" evidence="9">
    <location>
        <begin position="1382"/>
        <end position="1397"/>
    </location>
</feature>
<feature type="compositionally biased region" description="Polar residues" evidence="11">
    <location>
        <begin position="1962"/>
        <end position="1971"/>
    </location>
</feature>
<feature type="repeat" description="Xin" evidence="9">
    <location>
        <begin position="508"/>
        <end position="523"/>
    </location>
</feature>
<dbReference type="SUPFAM" id="SSF57716">
    <property type="entry name" value="Glucocorticoid receptor-like (DNA-binding domain)"/>
    <property type="match status" value="2"/>
</dbReference>
<feature type="compositionally biased region" description="Basic and acidic residues" evidence="11">
    <location>
        <begin position="2956"/>
        <end position="2968"/>
    </location>
</feature>
<dbReference type="InterPro" id="IPR001781">
    <property type="entry name" value="Znf_LIM"/>
</dbReference>
<evidence type="ECO:0000256" key="6">
    <source>
        <dbReference type="ARBA" id="ARBA00023038"/>
    </source>
</evidence>
<dbReference type="GO" id="GO:0005925">
    <property type="term" value="C:focal adhesion"/>
    <property type="evidence" value="ECO:0007669"/>
    <property type="project" value="TreeGrafter"/>
</dbReference>
<sequence length="3473" mass="391786">MRYCSAVSSVVVPRTGHPEGAKQQRSRTHSEPIPLQNRMAMYQAAVSKQDILGSSNGVMKETDVCSVPGGLASIRRQFESEEKSSTRTVTQFQYTQRSMQVSHQTIQQEVASSVENHHEGNEEEEYYPKLSAKELARQFEKTIEEAAPSKKHKIEHKVNHSQQALDVNISHQVFMGDMSLQSNTVGASGTDSGHLELEPFDNDEDLDYLPPPPPDLLEDFFEDTSFPEPPETPPPKKHIIHKDQYNKQRELLEVKRLCKHIHPDFRKELVQDLHNEVNEMDTDEELVGEVQDAIHQFEHTSSSPTRSLEREYLEWDEILRGEVQSMRWMFENKPLDCIKKFSDDDEEESKNVVQQEIIAGGDVKNTALLFEPMLELDPISPTKKASYSEIGKKDVRTAAWLFETKPMDSLNKMHDDGEQTKEVVFTQEAMHGNVKSMQYMFENQGINSDTETMDENHLLSLKSVMEEIKGNVKITVWHFETQCMCVLREHSGQIVEITCVRREETEKGDIKTSRWLFETQPFDKISKDLSEVRLISSISLEDSIKGDVKRGRWLFETEKLSSSNEEWEKVLRQQKEEILGADVRKQCMVFETQPMDTLKDDSNSRPIMTEILGGDVQTVKHLFETAPLEELKELPEVGKLKKRVAADEDKGDLRHQRWMLKNPILEDIQNENDGLGKLKKIVALEEEKGDVKHQKWLFENQKLEDIQEEKKEVKKIINIEQSDEESYKGDVRGNCWVFETQPMDTLKDFSNARSLNTEEIVGGDVQSARHFFETVPQDELKELAEVGKLKKWMTTEEERGDVQHKKLVFESQPLEQIRDEKREITKTVNVEDIEKVDVTNYMQIFETYDMSRYDESQKIQVEGVTKGSVQSNKERFESSPVYAMQDSSGHFHEVKTVCREEIVKGDVKTCKWMFETCPIDQFDESISKYQVIKGITQQEVETGTVKTAKWLFETQPLDAIKYFSNIEDEECVIKETSDIVKGDVKTCKWLFETKPMDALYEKTELNSENGNAEVHKGDVKTCTWLFETQALDTIRDESENVLQACTVKQEDIHGKDVRTACFLFETENIENITGEDLCTLKQVTGIDIQSGDVSRMKYIFENQSSDVMTSTSEEFMQQLRSDQAEDIKKGNVGDCKWLFENHPIDTINEKPNEVQEMRTVTDIQGGNVDKGRFVFETCSLDKIQEISSESEVKKLQRITCEDEEKGDVKNYTMMFETQPLYAIQDKDGYYHEVTTLTKEEILKGDVVGAQWLFETKPLDSFRDTDEVYLIKAVTEEDVIKGDVNSARWKFETQPLDKITDHSQIIAKTVKDIEGGDVKANRERFESDLMSQKLVRTVSMSEIYKGDVRAAKWMFETRTIDQIHGENLENQMETVVVEEQVKGDVKQSVWLFEKNPLNSINENGEPKQLIREEIPKGDVKTTTWLFETTPFSDFSANSEVKTDITGKSIKETLNELYSHRMVESKGIIIETDEIGDVRMAKYNLMNKEPPEIQKEEIIKGDLQNIMMNLLSRQETKEKGIVISAQERGNIGSTVEQLFNQESSINVEKEEIIQGDIQEAINNLLKEESMGKHGILVQEDEKGDVCLTIYSLLNKQENASIEKEDVIKGNVKGCLEKLYNPDAEEVVKIKIDDTEKGNVNFYSTCIESGALDYLKQLQTEPDEIEINKQEKEDILVGDIRGTKQSLMHNQAQICRLVDKEHIVPGDVFNAVKVFMTEPSNEHFHKEEIVGGDLKATLNSLTQSINQSVVLEKEEIVKGDISTALKSLQDAQVHPKEVEKSEIIPGNIKGALKSLKDLATAKVEIVIEDLVPGDIKGTLKSLEDAKHAVKEIEKAEILKGDVNSALQSLKEASNERKLYQQEVEVQGNVKGAIQLLLEPPSTPKMQRRASTEGDVKLSIKSLYETEEQSQSEKEEVIKGDVKGTIKCLLETAQRASPTIPRKEPIRKMKVSKAKIQSSSHKDDQTPTTPVRNLNKTSKAKSMQSKSQKKNTLINQNTPNTQDLNTTVLEHKTILQTHEVKTLKTEFRNLKTNLKGMIKSDKTKEVPALSLQAPVPEPDFPAPPTPPPDYDSFFFPTPPPIIHGDNDLPPPPSPLLCDSIKSDPEHLPPPPTPPPPPATEQEFLPPPPTQMELDLIPNITPTKPSKMTVKPVKAPVLCKVPKLEPVIYLDNMEMHSKSAPQEPTKNETVKKISVEQTECIVSLVPSTLVSSEIQSSISVKPPESPHPALGLIPPDSSPTPSLISKFKTPLIKAEQKYRHQQKESHTSSSSPAFEIDMHESVSTALEMLSSGGKSTVHSEKGIPFDFPQEKTENNVTKLTSDSEVYDSSKNATHLEAPPSNPLISTTNKKSPSESVLISSDKQPIISNQTSQSSLVQHQTTSTTSKKRKKYRSLTTSIQQVTSTSVKQTEMVISNSAQVTANVLAQGATVSTDDSVSSAIGIESVQKQIVNNSLAQKSAVQESKKIPAKSGQKKTSLDQGSSAQLTMDTDIKEAEQKVQKAKKVRKKDEGTEKKPAAQNQVVKVAPENVQVTENRERKVTETEIKVEKQNTQKQAEDGLASPKKKKRAKSKKDKDTAQQAQGQTQCNSTLPLPALSSEVKSPVLTSNQKQEQSAVVQAHKTIQGEHIVVHKESTITESKVQQSLLQQGTMVKTQKQAKISLKKNQADSQQKSKDESINVTGKLTQKTSTTLTESTEALQRWAEAQKLLSYISELQEVTENMDSKSVKTLLNEIPEWFIEPEEKNSLVKAVEENNLEKLKTIVAHVQNLVQEKVMDVENIVTTTEKHECEPTSEKMHSGKISKITIDSKKVEKKAEGKKNTRESRKQQGKNPLDPRSPSPSLKMRSPSPTFITIESKRRSESPQKIVPSPSPNPPTPPPRRSETPTSRLIRASPSPTLDRASSLTRLREATAKLSRGPSPDPAHHPAPVTEKKFESVEIPSTFYCHIIADSKPAEDGRILKQRKDSECSEEVVKLSRGPSPNLAHHPVSVTMKKSEIVEIPSIFHSQVKSDSKSAEDRRTLKEHKDSKCSEEAVSKKETSIRQRVQEVQKDTIYIPEKLGLNMEESESQVPENKEDLLEVDFSALVKKFESPDAKIDIRKEPTDALAQFRIESKALARQDQAKNNNKFVKDNFEMTEQSSSVKVERNKQKVQMSRVSKVTPQDSKLEPEQTDGEISEQTSALALLKDVMLKQSVDPYGISETENITEHYSTVDESGMKITGTRSTTTTSKQSDRVSEHVPFSYADAVKKKAPEVTVSPEASAEELLKKFHEMWTESESVFKSLGYSVSGQTCSKTMDDNNNLELKCFSLTRVPKSELCTVCRKRVYPMEGLIADKKKFHKSCFLCEHCKNKLSLGNYVSLHGHLYCLPHYKQLFKSKGHFDEGFGQMSQKELLSGVHLTNAISEDHDWRYSLSQSSFGSVSDIYEKESKVLVKGEARAPRYQHSSRAAVCRFEMPNGAQGAIESGFACLISPISRERQT</sequence>
<dbReference type="Pfam" id="PF00412">
    <property type="entry name" value="LIM"/>
    <property type="match status" value="1"/>
</dbReference>
<feature type="region of interest" description="Disordered" evidence="11">
    <location>
        <begin position="2250"/>
        <end position="2270"/>
    </location>
</feature>
<comment type="domain">
    <text evidence="9">Xin repeats bind F-actin.</text>
</comment>
<feature type="repeat" description="Xin" evidence="9">
    <location>
        <begin position="800"/>
        <end position="815"/>
    </location>
</feature>
<feature type="repeat" description="Xin" evidence="9">
    <location>
        <begin position="1017"/>
        <end position="1032"/>
    </location>
</feature>
<feature type="compositionally biased region" description="Pro residues" evidence="11">
    <location>
        <begin position="2051"/>
        <end position="2065"/>
    </location>
</feature>
<evidence type="ECO:0000256" key="9">
    <source>
        <dbReference type="PROSITE-ProRule" id="PRU00721"/>
    </source>
</evidence>
<evidence type="ECO:0000256" key="10">
    <source>
        <dbReference type="SAM" id="Coils"/>
    </source>
</evidence>
<keyword evidence="7 9" id="KW-0009">Actin-binding</keyword>
<feature type="region of interest" description="Disordered" evidence="11">
    <location>
        <begin position="3001"/>
        <end position="3036"/>
    </location>
</feature>
<dbReference type="EMBL" id="JABFDY010000003">
    <property type="protein sequence ID" value="KAF7709606.1"/>
    <property type="molecule type" value="Genomic_DNA"/>
</dbReference>
<feature type="compositionally biased region" description="Basic and acidic residues" evidence="11">
    <location>
        <begin position="3002"/>
        <end position="3036"/>
    </location>
</feature>
<dbReference type="InterPro" id="IPR030072">
    <property type="entry name" value="XIRP1/XIRP2"/>
</dbReference>
<feature type="region of interest" description="Disordered" evidence="11">
    <location>
        <begin position="2049"/>
        <end position="2127"/>
    </location>
</feature>
<feature type="compositionally biased region" description="Basic and acidic residues" evidence="11">
    <location>
        <begin position="2779"/>
        <end position="2791"/>
    </location>
</feature>
<feature type="repeat" description="Xin" evidence="9">
    <location>
        <begin position="546"/>
        <end position="561"/>
    </location>
</feature>
<comment type="similarity">
    <text evidence="9">Belongs to the Xin family.</text>
</comment>
<evidence type="ECO:0000256" key="1">
    <source>
        <dbReference type="ARBA" id="ARBA00004282"/>
    </source>
</evidence>
<protein>
    <recommendedName>
        <fullName evidence="12">LIM zinc-binding domain-containing protein</fullName>
    </recommendedName>
</protein>
<feature type="region of interest" description="Disordered" evidence="11">
    <location>
        <begin position="2451"/>
        <end position="2586"/>
    </location>
</feature>
<dbReference type="GO" id="GO:0051015">
    <property type="term" value="F:actin filament binding"/>
    <property type="evidence" value="ECO:0007669"/>
    <property type="project" value="TreeGrafter"/>
</dbReference>
<reference evidence="13" key="1">
    <citation type="submission" date="2020-08" db="EMBL/GenBank/DDBJ databases">
        <title>Chromosome-level assembly of Southern catfish (Silurus meridionalis) provides insights into visual adaptation to the nocturnal and benthic lifestyles.</title>
        <authorList>
            <person name="Zhang Y."/>
            <person name="Wang D."/>
            <person name="Peng Z."/>
        </authorList>
    </citation>
    <scope>NUCLEOTIDE SEQUENCE</scope>
    <source>
        <strain evidence="13">SWU-2019-XX</strain>
        <tissue evidence="13">Muscle</tissue>
    </source>
</reference>
<name>A0A8T0BVV4_SILME</name>
<feature type="repeat" description="Xin" evidence="9">
    <location>
        <begin position="1345"/>
        <end position="1360"/>
    </location>
</feature>
<evidence type="ECO:0000259" key="12">
    <source>
        <dbReference type="PROSITE" id="PS50023"/>
    </source>
</evidence>
<evidence type="ECO:0000256" key="2">
    <source>
        <dbReference type="ARBA" id="ARBA00022723"/>
    </source>
</evidence>
<feature type="region of interest" description="Disordered" evidence="11">
    <location>
        <begin position="2656"/>
        <end position="2687"/>
    </location>
</feature>
<keyword evidence="10" id="KW-0175">Coiled coil</keyword>
<proteinExistence type="inferred from homology"/>
<dbReference type="CDD" id="cd09442">
    <property type="entry name" value="LIM_Eplin_like"/>
    <property type="match status" value="1"/>
</dbReference>
<feature type="repeat" description="Xin" evidence="9">
    <location>
        <begin position="393"/>
        <end position="408"/>
    </location>
</feature>
<dbReference type="PANTHER" id="PTHR22591">
    <property type="entry name" value="XIN"/>
    <property type="match status" value="1"/>
</dbReference>
<evidence type="ECO:0000256" key="4">
    <source>
        <dbReference type="ARBA" id="ARBA00022833"/>
    </source>
</evidence>
<dbReference type="FunFam" id="2.10.110.10:FF:000002">
    <property type="entry name" value="LIM domain and actin-binding 1"/>
    <property type="match status" value="1"/>
</dbReference>
<accession>A0A8T0BVV4</accession>
<feature type="domain" description="LIM zinc-binding" evidence="12">
    <location>
        <begin position="3310"/>
        <end position="3370"/>
    </location>
</feature>
<comment type="caution">
    <text evidence="13">The sequence shown here is derived from an EMBL/GenBank/DDBJ whole genome shotgun (WGS) entry which is preliminary data.</text>
</comment>
<feature type="repeat" description="Xin" evidence="9">
    <location>
        <begin position="943"/>
        <end position="958"/>
    </location>
</feature>
<evidence type="ECO:0000313" key="14">
    <source>
        <dbReference type="Proteomes" id="UP000606274"/>
    </source>
</evidence>
<evidence type="ECO:0000256" key="5">
    <source>
        <dbReference type="ARBA" id="ARBA00022949"/>
    </source>
</evidence>
<feature type="region of interest" description="Disordered" evidence="11">
    <location>
        <begin position="2956"/>
        <end position="2982"/>
    </location>
</feature>
<feature type="compositionally biased region" description="Basic and acidic residues" evidence="11">
    <location>
        <begin position="2484"/>
        <end position="2493"/>
    </location>
</feature>
<feature type="compositionally biased region" description="Polar residues" evidence="11">
    <location>
        <begin position="2337"/>
        <end position="2374"/>
    </location>
</feature>
<feature type="repeat" description="Xin" evidence="9">
    <location>
        <begin position="729"/>
        <end position="744"/>
    </location>
</feature>
<organism evidence="13 14">
    <name type="scientific">Silurus meridionalis</name>
    <name type="common">Southern catfish</name>
    <name type="synonym">Silurus soldatovi meridionalis</name>
    <dbReference type="NCBI Taxonomy" id="175797"/>
    <lineage>
        <taxon>Eukaryota</taxon>
        <taxon>Metazoa</taxon>
        <taxon>Chordata</taxon>
        <taxon>Craniata</taxon>
        <taxon>Vertebrata</taxon>
        <taxon>Euteleostomi</taxon>
        <taxon>Actinopterygii</taxon>
        <taxon>Neopterygii</taxon>
        <taxon>Teleostei</taxon>
        <taxon>Ostariophysi</taxon>
        <taxon>Siluriformes</taxon>
        <taxon>Siluridae</taxon>
        <taxon>Silurus</taxon>
    </lineage>
</organism>
<feature type="compositionally biased region" description="Polar residues" evidence="11">
    <location>
        <begin position="2309"/>
        <end position="2327"/>
    </location>
</feature>
<keyword evidence="14" id="KW-1185">Reference proteome</keyword>
<dbReference type="Pfam" id="PF08043">
    <property type="entry name" value="Xin"/>
    <property type="match status" value="12"/>
</dbReference>
<dbReference type="GO" id="GO:0001725">
    <property type="term" value="C:stress fiber"/>
    <property type="evidence" value="ECO:0007669"/>
    <property type="project" value="TreeGrafter"/>
</dbReference>
<feature type="region of interest" description="Disordered" evidence="11">
    <location>
        <begin position="3122"/>
        <end position="3169"/>
    </location>
</feature>
<keyword evidence="6 8" id="KW-0440">LIM domain</keyword>
<feature type="compositionally biased region" description="Polar residues" evidence="11">
    <location>
        <begin position="1987"/>
        <end position="2000"/>
    </location>
</feature>
<feature type="compositionally biased region" description="Polar residues" evidence="11">
    <location>
        <begin position="3144"/>
        <end position="3157"/>
    </location>
</feature>
<evidence type="ECO:0000256" key="11">
    <source>
        <dbReference type="SAM" id="MobiDB-lite"/>
    </source>
</evidence>
<evidence type="ECO:0000313" key="13">
    <source>
        <dbReference type="EMBL" id="KAF7709606.1"/>
    </source>
</evidence>
<feature type="repeat" description="Xin" evidence="9">
    <location>
        <begin position="763"/>
        <end position="778"/>
    </location>
</feature>
<dbReference type="Gene3D" id="2.10.110.10">
    <property type="entry name" value="Cysteine Rich Protein"/>
    <property type="match status" value="1"/>
</dbReference>
<feature type="compositionally biased region" description="Low complexity" evidence="11">
    <location>
        <begin position="2675"/>
        <end position="2687"/>
    </location>
</feature>
<feature type="repeat" description="Xin" evidence="9">
    <location>
        <begin position="905"/>
        <end position="920"/>
    </location>
</feature>
<feature type="compositionally biased region" description="Basic and acidic residues" evidence="11">
    <location>
        <begin position="2501"/>
        <end position="2510"/>
    </location>
</feature>
<feature type="compositionally biased region" description="Polar residues" evidence="11">
    <location>
        <begin position="2572"/>
        <end position="2585"/>
    </location>
</feature>
<keyword evidence="4 8" id="KW-0862">Zinc</keyword>
<keyword evidence="5" id="KW-0965">Cell junction</keyword>
<feature type="compositionally biased region" description="Basic and acidic residues" evidence="11">
    <location>
        <begin position="2292"/>
        <end position="2308"/>
    </location>
</feature>
<gene>
    <name evidence="13" type="ORF">HF521_016456</name>
</gene>
<feature type="repeat" description="Xin" evidence="9">
    <location>
        <begin position="1091"/>
        <end position="1106"/>
    </location>
</feature>
<comment type="subcellular location">
    <subcellularLocation>
        <location evidence="1">Cell junction</location>
    </subcellularLocation>
</comment>
<keyword evidence="2 8" id="KW-0479">Metal-binding</keyword>
<feature type="repeat" description="Xin" evidence="9">
    <location>
        <begin position="1416"/>
        <end position="1431"/>
    </location>
</feature>
<dbReference type="GO" id="GO:0007015">
    <property type="term" value="P:actin filament organization"/>
    <property type="evidence" value="ECO:0007669"/>
    <property type="project" value="TreeGrafter"/>
</dbReference>
<feature type="repeat" description="Xin" evidence="9">
    <location>
        <begin position="581"/>
        <end position="596"/>
    </location>
</feature>
<dbReference type="GO" id="GO:0046872">
    <property type="term" value="F:metal ion binding"/>
    <property type="evidence" value="ECO:0007669"/>
    <property type="project" value="UniProtKB-KW"/>
</dbReference>
<keyword evidence="3" id="KW-0677">Repeat</keyword>
<feature type="compositionally biased region" description="Basic and acidic residues" evidence="11">
    <location>
        <begin position="2250"/>
        <end position="2261"/>
    </location>
</feature>
<feature type="repeat" description="Xin" evidence="9">
    <location>
        <begin position="321"/>
        <end position="336"/>
    </location>
</feature>
<feature type="repeat" description="Xin" evidence="9">
    <location>
        <begin position="614"/>
        <end position="629"/>
    </location>
</feature>
<feature type="compositionally biased region" description="Polar residues" evidence="11">
    <location>
        <begin position="2888"/>
        <end position="2899"/>
    </location>
</feature>
<evidence type="ECO:0000256" key="3">
    <source>
        <dbReference type="ARBA" id="ARBA00022737"/>
    </source>
</evidence>
<feature type="region of interest" description="Disordered" evidence="11">
    <location>
        <begin position="1"/>
        <end position="33"/>
    </location>
</feature>
<dbReference type="Proteomes" id="UP000606274">
    <property type="component" value="Unassembled WGS sequence"/>
</dbReference>
<dbReference type="PANTHER" id="PTHR22591:SF3">
    <property type="entry name" value="XIN ACTIN-BINDING REPEAT-CONTAINING 2B"/>
    <property type="match status" value="1"/>
</dbReference>
<feature type="repeat" description="Xin" evidence="9">
    <location>
        <begin position="1206"/>
        <end position="1221"/>
    </location>
</feature>
<feature type="compositionally biased region" description="Basic residues" evidence="11">
    <location>
        <begin position="2557"/>
        <end position="2566"/>
    </location>
</feature>
<evidence type="ECO:0000256" key="8">
    <source>
        <dbReference type="PROSITE-ProRule" id="PRU00125"/>
    </source>
</evidence>
<feature type="repeat" description="Xin" evidence="9">
    <location>
        <begin position="1166"/>
        <end position="1181"/>
    </location>
</feature>
<feature type="region of interest" description="Disordered" evidence="11">
    <location>
        <begin position="2779"/>
        <end position="2928"/>
    </location>
</feature>
<feature type="region of interest" description="Disordered" evidence="11">
    <location>
        <begin position="1932"/>
        <end position="2000"/>
    </location>
</feature>
<feature type="compositionally biased region" description="Basic and acidic residues" evidence="11">
    <location>
        <begin position="2528"/>
        <end position="2551"/>
    </location>
</feature>
<dbReference type="PROSITE" id="PS51389">
    <property type="entry name" value="XIN"/>
    <property type="match status" value="21"/>
</dbReference>
<feature type="compositionally biased region" description="Pro residues" evidence="11">
    <location>
        <begin position="2863"/>
        <end position="2873"/>
    </location>
</feature>
<feature type="region of interest" description="Disordered" evidence="11">
    <location>
        <begin position="2283"/>
        <end position="2386"/>
    </location>
</feature>
<feature type="compositionally biased region" description="Polar residues" evidence="11">
    <location>
        <begin position="2468"/>
        <end position="2482"/>
    </location>
</feature>
<evidence type="ECO:0000256" key="7">
    <source>
        <dbReference type="ARBA" id="ARBA00023203"/>
    </source>
</evidence>
<feature type="compositionally biased region" description="Low complexity" evidence="11">
    <location>
        <begin position="1972"/>
        <end position="1982"/>
    </location>
</feature>
<dbReference type="InterPro" id="IPR012510">
    <property type="entry name" value="Actin-binding_Xin_repeat"/>
</dbReference>
<feature type="repeat" description="Xin" evidence="9">
    <location>
        <begin position="982"/>
        <end position="997"/>
    </location>
</feature>
<dbReference type="PROSITE" id="PS50023">
    <property type="entry name" value="LIM_DOMAIN_2"/>
    <property type="match status" value="1"/>
</dbReference>
<dbReference type="PROSITE" id="PS00478">
    <property type="entry name" value="LIM_DOMAIN_1"/>
    <property type="match status" value="1"/>
</dbReference>
<feature type="repeat" description="Xin" evidence="9">
    <location>
        <begin position="1281"/>
        <end position="1296"/>
    </location>
</feature>
<feature type="repeat" description="Xin" evidence="9">
    <location>
        <begin position="689"/>
        <end position="704"/>
    </location>
</feature>
<feature type="compositionally biased region" description="Basic and acidic residues" evidence="11">
    <location>
        <begin position="2800"/>
        <end position="2820"/>
    </location>
</feature>
<feature type="coiled-coil region" evidence="10">
    <location>
        <begin position="1832"/>
        <end position="1859"/>
    </location>
</feature>
<feature type="compositionally biased region" description="Pro residues" evidence="11">
    <location>
        <begin position="2103"/>
        <end position="2125"/>
    </location>
</feature>